<feature type="repeat" description="ANK" evidence="1">
    <location>
        <begin position="539"/>
        <end position="568"/>
    </location>
</feature>
<protein>
    <recommendedName>
        <fullName evidence="2">EF-hand domain-containing protein</fullName>
    </recommendedName>
</protein>
<feature type="repeat" description="ANK" evidence="1">
    <location>
        <begin position="569"/>
        <end position="601"/>
    </location>
</feature>
<dbReference type="PRINTS" id="PR01415">
    <property type="entry name" value="ANKYRIN"/>
</dbReference>
<dbReference type="SUPFAM" id="SSF48403">
    <property type="entry name" value="Ankyrin repeat"/>
    <property type="match status" value="2"/>
</dbReference>
<dbReference type="GO" id="GO:0005509">
    <property type="term" value="F:calcium ion binding"/>
    <property type="evidence" value="ECO:0007669"/>
    <property type="project" value="InterPro"/>
</dbReference>
<dbReference type="InterPro" id="IPR011992">
    <property type="entry name" value="EF-hand-dom_pair"/>
</dbReference>
<keyword evidence="4" id="KW-1185">Reference proteome</keyword>
<dbReference type="InterPro" id="IPR036770">
    <property type="entry name" value="Ankyrin_rpt-contain_sf"/>
</dbReference>
<dbReference type="Gene3D" id="1.25.40.20">
    <property type="entry name" value="Ankyrin repeat-containing domain"/>
    <property type="match status" value="4"/>
</dbReference>
<reference evidence="3 4" key="1">
    <citation type="journal article" date="2019" name="Sci. Data">
        <title>Hybrid genome assembly and annotation of Danionella translucida.</title>
        <authorList>
            <person name="Kadobianskyi M."/>
            <person name="Schulze L."/>
            <person name="Schuelke M."/>
            <person name="Judkewitz B."/>
        </authorList>
    </citation>
    <scope>NUCLEOTIDE SEQUENCE [LARGE SCALE GENOMIC DNA]</scope>
    <source>
        <strain evidence="3 4">Bolton</strain>
    </source>
</reference>
<evidence type="ECO:0000313" key="4">
    <source>
        <dbReference type="Proteomes" id="UP000316079"/>
    </source>
</evidence>
<dbReference type="InterPro" id="IPR002048">
    <property type="entry name" value="EF_hand_dom"/>
</dbReference>
<dbReference type="OrthoDB" id="539213at2759"/>
<feature type="repeat" description="ANK" evidence="1">
    <location>
        <begin position="503"/>
        <end position="535"/>
    </location>
</feature>
<dbReference type="Proteomes" id="UP000316079">
    <property type="component" value="Unassembled WGS sequence"/>
</dbReference>
<feature type="repeat" description="ANK" evidence="1">
    <location>
        <begin position="228"/>
        <end position="260"/>
    </location>
</feature>
<comment type="caution">
    <text evidence="3">The sequence shown here is derived from an EMBL/GenBank/DDBJ whole genome shotgun (WGS) entry which is preliminary data.</text>
</comment>
<keyword evidence="1" id="KW-0040">ANK repeat</keyword>
<dbReference type="Pfam" id="PF13637">
    <property type="entry name" value="Ank_4"/>
    <property type="match status" value="1"/>
</dbReference>
<dbReference type="Gene3D" id="1.10.238.10">
    <property type="entry name" value="EF-hand"/>
    <property type="match status" value="1"/>
</dbReference>
<feature type="repeat" description="ANK" evidence="1">
    <location>
        <begin position="54"/>
        <end position="86"/>
    </location>
</feature>
<dbReference type="PANTHER" id="PTHR24127">
    <property type="entry name" value="ANKYRIN REPEAT AND EF-HAND DOMAIN-CONTAINING PROTEIN 1"/>
    <property type="match status" value="1"/>
</dbReference>
<dbReference type="SUPFAM" id="SSF47473">
    <property type="entry name" value="EF-hand"/>
    <property type="match status" value="1"/>
</dbReference>
<feature type="repeat" description="ANK" evidence="1">
    <location>
        <begin position="162"/>
        <end position="194"/>
    </location>
</feature>
<evidence type="ECO:0000313" key="3">
    <source>
        <dbReference type="EMBL" id="TRY90333.1"/>
    </source>
</evidence>
<dbReference type="AlphaFoldDB" id="A0A553QK49"/>
<accession>A0A553QK49</accession>
<organism evidence="3 4">
    <name type="scientific">Danionella cerebrum</name>
    <dbReference type="NCBI Taxonomy" id="2873325"/>
    <lineage>
        <taxon>Eukaryota</taxon>
        <taxon>Metazoa</taxon>
        <taxon>Chordata</taxon>
        <taxon>Craniata</taxon>
        <taxon>Vertebrata</taxon>
        <taxon>Euteleostomi</taxon>
        <taxon>Actinopterygii</taxon>
        <taxon>Neopterygii</taxon>
        <taxon>Teleostei</taxon>
        <taxon>Ostariophysi</taxon>
        <taxon>Cypriniformes</taxon>
        <taxon>Danionidae</taxon>
        <taxon>Danioninae</taxon>
        <taxon>Danionella</taxon>
    </lineage>
</organism>
<dbReference type="Pfam" id="PF12796">
    <property type="entry name" value="Ank_2"/>
    <property type="match status" value="3"/>
</dbReference>
<feature type="domain" description="EF-hand" evidence="2">
    <location>
        <begin position="351"/>
        <end position="386"/>
    </location>
</feature>
<dbReference type="PANTHER" id="PTHR24127:SF1">
    <property type="entry name" value="ANKYRIN REPEAT AND EF-HAND DOMAIN-CONTAINING PROTEIN 1"/>
    <property type="match status" value="1"/>
</dbReference>
<name>A0A553QK49_9TELE</name>
<proteinExistence type="predicted"/>
<feature type="non-terminal residue" evidence="3">
    <location>
        <position position="1"/>
    </location>
</feature>
<sequence>SRNDKWLQNVARSNVDVFQIYKLLQYIREKDKAQIKKMVSIGICGLINLTEPKDGLSALYQATLDGDEDLVELLLSLKAHPDIQDKKGCSPLMLAAKLAYYKIVHLLIQNHADIELKDKDGKGVLFYCIFPSTEHSVCLKMVLSSKGNVDIVSKSGKPLISSKRSALMEAASAGAVKLVRTILQKGGDPNLLDKEGRCATHFAAEGGFLEVLQVLSAYSTDFNISSLKGNTPLHLAAAGGFSDCCRFLAQRGCNPKLKNQEGLLASQVAKSNGRTAALKELKKAEKILAKFSSPDSVNPNELWAVTLHDWSYENQIALRQAFQTPEELDESPEKISVEAFVFVLGSYKAPVSDQNLQNIIKEHDKNLEGVINLNEFFSGLKYLQKPFVTSSYAPKPPKKGKGGKDKKKGKCLPPLPICTMPVERMPKRQDNGLPYHMIESFQPFVDFKREQATVHPIKNDLAWYLEDPEKIYTNINYCVRSGDLESLRLAFTSKVPVDIKDHFFKTPLTTACSCGSYKVAEFLISLGADVNAVDQFYWTPLHHACHAGHMDVVNLLIQSGAMVNAVALNGATPLMRAIESCRFACVEYLLKAGAKVAAENKQGQNCLDIAMVYSDARIVGLVMSKFKTPQKGKDGGKGSQK</sequence>
<gene>
    <name evidence="3" type="ORF">DNTS_015227</name>
</gene>
<dbReference type="InterPro" id="IPR002110">
    <property type="entry name" value="Ankyrin_rpt"/>
</dbReference>
<dbReference type="PROSITE" id="PS50088">
    <property type="entry name" value="ANK_REPEAT"/>
    <property type="match status" value="7"/>
</dbReference>
<evidence type="ECO:0000259" key="2">
    <source>
        <dbReference type="PROSITE" id="PS50222"/>
    </source>
</evidence>
<dbReference type="STRING" id="623744.A0A553QK49"/>
<dbReference type="PROSITE" id="PS50297">
    <property type="entry name" value="ANK_REP_REGION"/>
    <property type="match status" value="7"/>
</dbReference>
<dbReference type="EMBL" id="SRMA01025859">
    <property type="protein sequence ID" value="TRY90333.1"/>
    <property type="molecule type" value="Genomic_DNA"/>
</dbReference>
<dbReference type="InterPro" id="IPR052801">
    <property type="entry name" value="Ankyrin-EF-hand"/>
</dbReference>
<dbReference type="PROSITE" id="PS50222">
    <property type="entry name" value="EF_HAND_2"/>
    <property type="match status" value="1"/>
</dbReference>
<dbReference type="SMART" id="SM00248">
    <property type="entry name" value="ANK"/>
    <property type="match status" value="11"/>
</dbReference>
<feature type="repeat" description="ANK" evidence="1">
    <location>
        <begin position="87"/>
        <end position="119"/>
    </location>
</feature>
<evidence type="ECO:0000256" key="1">
    <source>
        <dbReference type="PROSITE-ProRule" id="PRU00023"/>
    </source>
</evidence>